<feature type="coiled-coil region" evidence="1">
    <location>
        <begin position="26"/>
        <end position="67"/>
    </location>
</feature>
<feature type="compositionally biased region" description="Acidic residues" evidence="2">
    <location>
        <begin position="96"/>
        <end position="105"/>
    </location>
</feature>
<dbReference type="AlphaFoldDB" id="A0A0C9PNA8"/>
<gene>
    <name evidence="3" type="primary">dinB</name>
    <name evidence="3" type="ORF">g.8358</name>
</gene>
<feature type="region of interest" description="Disordered" evidence="2">
    <location>
        <begin position="80"/>
        <end position="139"/>
    </location>
</feature>
<organism evidence="3">
    <name type="scientific">Fopius arisanus</name>
    <dbReference type="NCBI Taxonomy" id="64838"/>
    <lineage>
        <taxon>Eukaryota</taxon>
        <taxon>Metazoa</taxon>
        <taxon>Ecdysozoa</taxon>
        <taxon>Arthropoda</taxon>
        <taxon>Hexapoda</taxon>
        <taxon>Insecta</taxon>
        <taxon>Pterygota</taxon>
        <taxon>Neoptera</taxon>
        <taxon>Endopterygota</taxon>
        <taxon>Hymenoptera</taxon>
        <taxon>Apocrita</taxon>
        <taxon>Ichneumonoidea</taxon>
        <taxon>Braconidae</taxon>
        <taxon>Opiinae</taxon>
        <taxon>Fopius</taxon>
    </lineage>
</organism>
<sequence>ASWRRRFICYLGPLDKIMQNDEKKKLRKLRELAESRDERLLELKKEILKLEVQHRVLEKEKLKYRKKFEEAVLRGIARLNSQHQLMNNATPSSSIQEDEDEDENCSEVSRNDTPDPGNTPTSSLAGKKRKYARRRRSSD</sequence>
<reference evidence="3" key="1">
    <citation type="submission" date="2015-01" db="EMBL/GenBank/DDBJ databases">
        <title>Transcriptome Assembly of Fopius arisanus.</title>
        <authorList>
            <person name="Geib S."/>
        </authorList>
    </citation>
    <scope>NUCLEOTIDE SEQUENCE</scope>
</reference>
<protein>
    <submittedName>
        <fullName evidence="3">DinB protein</fullName>
    </submittedName>
</protein>
<proteinExistence type="predicted"/>
<accession>A0A0C9PNA8</accession>
<keyword evidence="1" id="KW-0175">Coiled coil</keyword>
<evidence type="ECO:0000256" key="1">
    <source>
        <dbReference type="SAM" id="Coils"/>
    </source>
</evidence>
<name>A0A0C9PNA8_9HYME</name>
<feature type="compositionally biased region" description="Polar residues" evidence="2">
    <location>
        <begin position="80"/>
        <end position="95"/>
    </location>
</feature>
<feature type="non-terminal residue" evidence="3">
    <location>
        <position position="1"/>
    </location>
</feature>
<evidence type="ECO:0000313" key="3">
    <source>
        <dbReference type="EMBL" id="JAG72410.1"/>
    </source>
</evidence>
<evidence type="ECO:0000256" key="2">
    <source>
        <dbReference type="SAM" id="MobiDB-lite"/>
    </source>
</evidence>
<dbReference type="EMBL" id="GBYB01002643">
    <property type="protein sequence ID" value="JAG72410.1"/>
    <property type="molecule type" value="Transcribed_RNA"/>
</dbReference>
<feature type="compositionally biased region" description="Basic residues" evidence="2">
    <location>
        <begin position="126"/>
        <end position="139"/>
    </location>
</feature>